<dbReference type="Proteomes" id="UP001596108">
    <property type="component" value="Unassembled WGS sequence"/>
</dbReference>
<evidence type="ECO:0000313" key="7">
    <source>
        <dbReference type="EMBL" id="MFC5529846.1"/>
    </source>
</evidence>
<dbReference type="CDD" id="cd17574">
    <property type="entry name" value="REC_OmpR"/>
    <property type="match status" value="1"/>
</dbReference>
<evidence type="ECO:0000259" key="6">
    <source>
        <dbReference type="PROSITE" id="PS50110"/>
    </source>
</evidence>
<name>A0ABW0QXW8_9BACL</name>
<protein>
    <submittedName>
        <fullName evidence="7">Response regulator</fullName>
    </submittedName>
</protein>
<keyword evidence="4" id="KW-0804">Transcription</keyword>
<dbReference type="InterPro" id="IPR039420">
    <property type="entry name" value="WalR-like"/>
</dbReference>
<dbReference type="Gene3D" id="3.40.50.2300">
    <property type="match status" value="1"/>
</dbReference>
<keyword evidence="3" id="KW-0238">DNA-binding</keyword>
<dbReference type="Pfam" id="PF00072">
    <property type="entry name" value="Response_reg"/>
    <property type="match status" value="1"/>
</dbReference>
<dbReference type="InterPro" id="IPR011006">
    <property type="entry name" value="CheY-like_superfamily"/>
</dbReference>
<reference evidence="8" key="1">
    <citation type="journal article" date="2019" name="Int. J. Syst. Evol. Microbiol.">
        <title>The Global Catalogue of Microorganisms (GCM) 10K type strain sequencing project: providing services to taxonomists for standard genome sequencing and annotation.</title>
        <authorList>
            <consortium name="The Broad Institute Genomics Platform"/>
            <consortium name="The Broad Institute Genome Sequencing Center for Infectious Disease"/>
            <person name="Wu L."/>
            <person name="Ma J."/>
        </authorList>
    </citation>
    <scope>NUCLEOTIDE SEQUENCE [LARGE SCALE GENOMIC DNA]</scope>
    <source>
        <strain evidence="8">CGMCC 1.18578</strain>
    </source>
</reference>
<evidence type="ECO:0000256" key="1">
    <source>
        <dbReference type="ARBA" id="ARBA00022553"/>
    </source>
</evidence>
<dbReference type="EMBL" id="JBHSNC010000031">
    <property type="protein sequence ID" value="MFC5529846.1"/>
    <property type="molecule type" value="Genomic_DNA"/>
</dbReference>
<keyword evidence="2" id="KW-0805">Transcription regulation</keyword>
<accession>A0ABW0QXW8</accession>
<dbReference type="PANTHER" id="PTHR48111:SF2">
    <property type="entry name" value="RESPONSE REGULATOR SAER"/>
    <property type="match status" value="1"/>
</dbReference>
<dbReference type="SUPFAM" id="SSF52172">
    <property type="entry name" value="CheY-like"/>
    <property type="match status" value="1"/>
</dbReference>
<dbReference type="Gene3D" id="3.30.200.180">
    <property type="match status" value="1"/>
</dbReference>
<organism evidence="7 8">
    <name type="scientific">Cohnella yongneupensis</name>
    <dbReference type="NCBI Taxonomy" id="425006"/>
    <lineage>
        <taxon>Bacteria</taxon>
        <taxon>Bacillati</taxon>
        <taxon>Bacillota</taxon>
        <taxon>Bacilli</taxon>
        <taxon>Bacillales</taxon>
        <taxon>Paenibacillaceae</taxon>
        <taxon>Cohnella</taxon>
    </lineage>
</organism>
<proteinExistence type="predicted"/>
<sequence>MNILIADDEAEIADLIAMHLEKEGYYPIVAADGAEALRAIQTQQIDLAILDIMMPKLDGLEVTRQIREQHRMPIIFVSAKASDLDKITGLVIGADDYMTKAPEGKWLKKHASKYGFILRYPKDKTAITGIQYEPWHFRYVMDGKRYKIAYVPINSKTTIRVPKDHRYEISGNNVDGIIMTVML</sequence>
<keyword evidence="1 5" id="KW-0597">Phosphoprotein</keyword>
<feature type="domain" description="Response regulatory" evidence="6">
    <location>
        <begin position="2"/>
        <end position="115"/>
    </location>
</feature>
<feature type="modified residue" description="4-aspartylphosphate" evidence="5">
    <location>
        <position position="51"/>
    </location>
</feature>
<evidence type="ECO:0000313" key="8">
    <source>
        <dbReference type="Proteomes" id="UP001596108"/>
    </source>
</evidence>
<evidence type="ECO:0000256" key="3">
    <source>
        <dbReference type="ARBA" id="ARBA00023125"/>
    </source>
</evidence>
<keyword evidence="8" id="KW-1185">Reference proteome</keyword>
<evidence type="ECO:0000256" key="2">
    <source>
        <dbReference type="ARBA" id="ARBA00023015"/>
    </source>
</evidence>
<gene>
    <name evidence="7" type="ORF">ACFPQ4_10365</name>
</gene>
<dbReference type="PROSITE" id="PS50110">
    <property type="entry name" value="RESPONSE_REGULATORY"/>
    <property type="match status" value="1"/>
</dbReference>
<comment type="caution">
    <text evidence="7">The sequence shown here is derived from an EMBL/GenBank/DDBJ whole genome shotgun (WGS) entry which is preliminary data.</text>
</comment>
<dbReference type="RefSeq" id="WP_378111852.1">
    <property type="nucleotide sequence ID" value="NZ_JBHSNC010000031.1"/>
</dbReference>
<evidence type="ECO:0000256" key="4">
    <source>
        <dbReference type="ARBA" id="ARBA00023163"/>
    </source>
</evidence>
<dbReference type="SMART" id="SM00448">
    <property type="entry name" value="REC"/>
    <property type="match status" value="1"/>
</dbReference>
<evidence type="ECO:0000256" key="5">
    <source>
        <dbReference type="PROSITE-ProRule" id="PRU00169"/>
    </source>
</evidence>
<dbReference type="PANTHER" id="PTHR48111">
    <property type="entry name" value="REGULATOR OF RPOS"/>
    <property type="match status" value="1"/>
</dbReference>
<dbReference type="InterPro" id="IPR001789">
    <property type="entry name" value="Sig_transdc_resp-reg_receiver"/>
</dbReference>